<dbReference type="Pfam" id="PF01391">
    <property type="entry name" value="Collagen"/>
    <property type="match status" value="1"/>
</dbReference>
<reference evidence="3" key="1">
    <citation type="submission" date="2023-01" db="EMBL/GenBank/DDBJ databases">
        <title>Genome assembly of the deep-sea coral Lophelia pertusa.</title>
        <authorList>
            <person name="Herrera S."/>
            <person name="Cordes E."/>
        </authorList>
    </citation>
    <scope>NUCLEOTIDE SEQUENCE</scope>
    <source>
        <strain evidence="3">USNM1676648</strain>
        <tissue evidence="3">Polyp</tissue>
    </source>
</reference>
<keyword evidence="4" id="KW-1185">Reference proteome</keyword>
<dbReference type="AlphaFoldDB" id="A0A9W9ZS46"/>
<dbReference type="EMBL" id="MU825883">
    <property type="protein sequence ID" value="KAJ7384999.1"/>
    <property type="molecule type" value="Genomic_DNA"/>
</dbReference>
<keyword evidence="2" id="KW-0732">Signal</keyword>
<accession>A0A9W9ZS46</accession>
<dbReference type="Proteomes" id="UP001163046">
    <property type="component" value="Unassembled WGS sequence"/>
</dbReference>
<comment type="caution">
    <text evidence="3">The sequence shown here is derived from an EMBL/GenBank/DDBJ whole genome shotgun (WGS) entry which is preliminary data.</text>
</comment>
<proteinExistence type="predicted"/>
<evidence type="ECO:0000313" key="4">
    <source>
        <dbReference type="Proteomes" id="UP001163046"/>
    </source>
</evidence>
<feature type="signal peptide" evidence="2">
    <location>
        <begin position="1"/>
        <end position="15"/>
    </location>
</feature>
<protein>
    <submittedName>
        <fullName evidence="3">Uncharacterized protein</fullName>
    </submittedName>
</protein>
<organism evidence="3 4">
    <name type="scientific">Desmophyllum pertusum</name>
    <dbReference type="NCBI Taxonomy" id="174260"/>
    <lineage>
        <taxon>Eukaryota</taxon>
        <taxon>Metazoa</taxon>
        <taxon>Cnidaria</taxon>
        <taxon>Anthozoa</taxon>
        <taxon>Hexacorallia</taxon>
        <taxon>Scleractinia</taxon>
        <taxon>Caryophylliina</taxon>
        <taxon>Caryophylliidae</taxon>
        <taxon>Desmophyllum</taxon>
    </lineage>
</organism>
<feature type="chain" id="PRO_5040776755" evidence="2">
    <location>
        <begin position="16"/>
        <end position="143"/>
    </location>
</feature>
<feature type="region of interest" description="Disordered" evidence="1">
    <location>
        <begin position="64"/>
        <end position="112"/>
    </location>
</feature>
<evidence type="ECO:0000313" key="3">
    <source>
        <dbReference type="EMBL" id="KAJ7384999.1"/>
    </source>
</evidence>
<name>A0A9W9ZS46_9CNID</name>
<evidence type="ECO:0000256" key="2">
    <source>
        <dbReference type="SAM" id="SignalP"/>
    </source>
</evidence>
<feature type="compositionally biased region" description="Gly residues" evidence="1">
    <location>
        <begin position="77"/>
        <end position="86"/>
    </location>
</feature>
<gene>
    <name evidence="3" type="ORF">OS493_018688</name>
</gene>
<evidence type="ECO:0000256" key="1">
    <source>
        <dbReference type="SAM" id="MobiDB-lite"/>
    </source>
</evidence>
<dbReference type="InterPro" id="IPR008160">
    <property type="entry name" value="Collagen"/>
</dbReference>
<sequence>MEYFRVILFLQLVAAVKLVHIPREQWPRLGDEITQDIMNSLETFELLNQELSLGFFIKGVAGPPGPAGPKGPMGSSGLTGGAGMPGWPGSPGKLGQAGAWGLPGPPGPLGPPGVKGGLGFNGLPDRLECQDIPDILRGRLQRI</sequence>